<dbReference type="InterPro" id="IPR009057">
    <property type="entry name" value="Homeodomain-like_sf"/>
</dbReference>
<accession>A0A6J7CI50</accession>
<evidence type="ECO:0000313" key="3">
    <source>
        <dbReference type="EMBL" id="CAB4858062.1"/>
    </source>
</evidence>
<dbReference type="SUPFAM" id="SSF46689">
    <property type="entry name" value="Homeodomain-like"/>
    <property type="match status" value="1"/>
</dbReference>
<dbReference type="SUPFAM" id="SSF48498">
    <property type="entry name" value="Tetracyclin repressor-like, C-terminal domain"/>
    <property type="match status" value="1"/>
</dbReference>
<sequence length="204" mass="21766">MKVTTRRRPGRPLGGQHVVDRDLVLDAAERAIRRDGPTVSLEAIAVEAGVTKPVVYARVGGRTEVANALAERLADRIMAAVTAAIAGKPIGRSTLVSFLTANLEVVAGHRELFLYVTGGTPDDTPQRTLQLARHSTGPLARVLASWREASGLDPAVSVPWAFAVIGMLHLSSLWWISDSDCSAAELAEQLSELLWSGLATGRPD</sequence>
<evidence type="ECO:0000259" key="2">
    <source>
        <dbReference type="PROSITE" id="PS50977"/>
    </source>
</evidence>
<gene>
    <name evidence="3" type="ORF">UFOPK3376_00095</name>
</gene>
<dbReference type="InterPro" id="IPR036271">
    <property type="entry name" value="Tet_transcr_reg_TetR-rel_C_sf"/>
</dbReference>
<dbReference type="Gene3D" id="1.10.357.10">
    <property type="entry name" value="Tetracycline Repressor, domain 2"/>
    <property type="match status" value="1"/>
</dbReference>
<feature type="domain" description="HTH tetR-type" evidence="2">
    <location>
        <begin position="18"/>
        <end position="77"/>
    </location>
</feature>
<dbReference type="EMBL" id="CAFBLP010000001">
    <property type="protein sequence ID" value="CAB4858062.1"/>
    <property type="molecule type" value="Genomic_DNA"/>
</dbReference>
<dbReference type="InterPro" id="IPR045823">
    <property type="entry name" value="TetR_C_32"/>
</dbReference>
<reference evidence="3" key="1">
    <citation type="submission" date="2020-05" db="EMBL/GenBank/DDBJ databases">
        <authorList>
            <person name="Chiriac C."/>
            <person name="Salcher M."/>
            <person name="Ghai R."/>
            <person name="Kavagutti S V."/>
        </authorList>
    </citation>
    <scope>NUCLEOTIDE SEQUENCE</scope>
</reference>
<dbReference type="InterPro" id="IPR050109">
    <property type="entry name" value="HTH-type_TetR-like_transc_reg"/>
</dbReference>
<name>A0A6J7CI50_9ZZZZ</name>
<dbReference type="GO" id="GO:0000976">
    <property type="term" value="F:transcription cis-regulatory region binding"/>
    <property type="evidence" value="ECO:0007669"/>
    <property type="project" value="TreeGrafter"/>
</dbReference>
<proteinExistence type="predicted"/>
<dbReference type="AlphaFoldDB" id="A0A6J7CI50"/>
<dbReference type="Pfam" id="PF00440">
    <property type="entry name" value="TetR_N"/>
    <property type="match status" value="1"/>
</dbReference>
<dbReference type="GO" id="GO:0003700">
    <property type="term" value="F:DNA-binding transcription factor activity"/>
    <property type="evidence" value="ECO:0007669"/>
    <property type="project" value="TreeGrafter"/>
</dbReference>
<dbReference type="PROSITE" id="PS50977">
    <property type="entry name" value="HTH_TETR_2"/>
    <property type="match status" value="1"/>
</dbReference>
<dbReference type="Pfam" id="PF19344">
    <property type="entry name" value="TetR_C_32"/>
    <property type="match status" value="1"/>
</dbReference>
<keyword evidence="1" id="KW-0238">DNA-binding</keyword>
<evidence type="ECO:0000256" key="1">
    <source>
        <dbReference type="ARBA" id="ARBA00023125"/>
    </source>
</evidence>
<dbReference type="PANTHER" id="PTHR30055">
    <property type="entry name" value="HTH-TYPE TRANSCRIPTIONAL REGULATOR RUTR"/>
    <property type="match status" value="1"/>
</dbReference>
<organism evidence="3">
    <name type="scientific">freshwater metagenome</name>
    <dbReference type="NCBI Taxonomy" id="449393"/>
    <lineage>
        <taxon>unclassified sequences</taxon>
        <taxon>metagenomes</taxon>
        <taxon>ecological metagenomes</taxon>
    </lineage>
</organism>
<dbReference type="InterPro" id="IPR001647">
    <property type="entry name" value="HTH_TetR"/>
</dbReference>
<protein>
    <submittedName>
        <fullName evidence="3">Unannotated protein</fullName>
    </submittedName>
</protein>
<dbReference type="PANTHER" id="PTHR30055:SF227">
    <property type="entry name" value="TRANSCRIPTIONAL REGULATORY PROTEIN (PROBABLY TETR-FAMILY)-RELATED"/>
    <property type="match status" value="1"/>
</dbReference>